<dbReference type="AlphaFoldDB" id="A0A941E862"/>
<keyword evidence="4" id="KW-1003">Cell membrane</keyword>
<keyword evidence="9" id="KW-1185">Reference proteome</keyword>
<evidence type="ECO:0000256" key="4">
    <source>
        <dbReference type="HAMAP-Rule" id="MF_02071"/>
    </source>
</evidence>
<name>A0A941E862_9BURK</name>
<dbReference type="Pfam" id="PF03330">
    <property type="entry name" value="DPBB_1"/>
    <property type="match status" value="1"/>
</dbReference>
<keyword evidence="3 4" id="KW-0961">Cell wall biogenesis/degradation</keyword>
<dbReference type="PANTHER" id="PTHR34183:SF1">
    <property type="entry name" value="ENDOLYTIC PEPTIDOGLYCAN TRANSGLYCOSYLASE RLPA"/>
    <property type="match status" value="1"/>
</dbReference>
<evidence type="ECO:0000256" key="3">
    <source>
        <dbReference type="ARBA" id="ARBA00023316"/>
    </source>
</evidence>
<comment type="caution">
    <text evidence="8">The sequence shown here is derived from an EMBL/GenBank/DDBJ whole genome shotgun (WGS) entry which is preliminary data.</text>
</comment>
<dbReference type="GO" id="GO:0042834">
    <property type="term" value="F:peptidoglycan binding"/>
    <property type="evidence" value="ECO:0007669"/>
    <property type="project" value="InterPro"/>
</dbReference>
<dbReference type="HAMAP" id="MF_02071">
    <property type="entry name" value="RlpA"/>
    <property type="match status" value="1"/>
</dbReference>
<reference evidence="8" key="1">
    <citation type="submission" date="2021-04" db="EMBL/GenBank/DDBJ databases">
        <title>novel species isolated from subtropical streams in China.</title>
        <authorList>
            <person name="Lu H."/>
        </authorList>
    </citation>
    <scope>NUCLEOTIDE SEQUENCE</scope>
    <source>
        <strain evidence="8">FT137W</strain>
    </source>
</reference>
<dbReference type="SUPFAM" id="SSF110997">
    <property type="entry name" value="Sporulation related repeat"/>
    <property type="match status" value="1"/>
</dbReference>
<dbReference type="PROSITE" id="PS51724">
    <property type="entry name" value="SPOR"/>
    <property type="match status" value="1"/>
</dbReference>
<feature type="region of interest" description="Disordered" evidence="6">
    <location>
        <begin position="44"/>
        <end position="104"/>
    </location>
</feature>
<evidence type="ECO:0000256" key="1">
    <source>
        <dbReference type="ARBA" id="ARBA00022729"/>
    </source>
</evidence>
<feature type="compositionally biased region" description="Polar residues" evidence="6">
    <location>
        <begin position="52"/>
        <end position="67"/>
    </location>
</feature>
<dbReference type="InterPro" id="IPR012997">
    <property type="entry name" value="RplA"/>
</dbReference>
<dbReference type="GO" id="GO:0000270">
    <property type="term" value="P:peptidoglycan metabolic process"/>
    <property type="evidence" value="ECO:0007669"/>
    <property type="project" value="UniProtKB-UniRule"/>
</dbReference>
<dbReference type="Pfam" id="PF05036">
    <property type="entry name" value="SPOR"/>
    <property type="match status" value="1"/>
</dbReference>
<comment type="subcellular location">
    <subcellularLocation>
        <location evidence="4">Cell membrane</location>
        <topology evidence="4">Lipid-anchor</topology>
    </subcellularLocation>
</comment>
<dbReference type="FunFam" id="2.40.40.10:FF:000003">
    <property type="entry name" value="Endolytic peptidoglycan transglycosylase RlpA"/>
    <property type="match status" value="1"/>
</dbReference>
<dbReference type="InterPro" id="IPR036680">
    <property type="entry name" value="SPOR-like_sf"/>
</dbReference>
<dbReference type="GO" id="GO:0005886">
    <property type="term" value="C:plasma membrane"/>
    <property type="evidence" value="ECO:0007669"/>
    <property type="project" value="UniProtKB-SubCell"/>
</dbReference>
<sequence length="405" mass="44214">MRLSMNLAQKYAHIELQFRSFCIALGIGVLLAACSTPVKMAPVKESSKPIASATSSPLPTKSNTTPNLPKANSGRGGYYQDDGPGDEIPDGLESTVDPIPTIEPYSRTGNKPYRVFGKEYTPINDSTTPFKQRGVASWYGKKFHGKRTSSGEPYDMYKITAAHPILPIPSYARVTNLSNGKQIIVRINDRGPFHSSRIMDLSYTAALKLGYLGKGSSEVELERLLPEDIARMAENSQNQVASTKAVNLDSSMNRSTMVAREVDEKSVKASNTKPSPSSGSATSKEKESVSLQVLVASQQNNRTAEDEKIIATPLTDTRNMEPSKSYYLQFAAFAIRANAQTSMSQLQQLWKNQGAEANAQTKLEIVQQGNLYRLQSGPYANREAAQMAAQELAIGTAKPIVVQRP</sequence>
<feature type="region of interest" description="Disordered" evidence="6">
    <location>
        <begin position="259"/>
        <end position="289"/>
    </location>
</feature>
<dbReference type="NCBIfam" id="TIGR00413">
    <property type="entry name" value="rlpA"/>
    <property type="match status" value="1"/>
</dbReference>
<evidence type="ECO:0000256" key="5">
    <source>
        <dbReference type="RuleBase" id="RU003495"/>
    </source>
</evidence>
<keyword evidence="1" id="KW-0732">Signal</keyword>
<dbReference type="Proteomes" id="UP000678545">
    <property type="component" value="Unassembled WGS sequence"/>
</dbReference>
<dbReference type="InterPro" id="IPR034718">
    <property type="entry name" value="RlpA"/>
</dbReference>
<accession>A0A941E862</accession>
<dbReference type="InterPro" id="IPR009009">
    <property type="entry name" value="RlpA-like_DPBB"/>
</dbReference>
<keyword evidence="4" id="KW-0564">Palmitate</keyword>
<keyword evidence="4" id="KW-0449">Lipoprotein</keyword>
<protein>
    <recommendedName>
        <fullName evidence="4">Endolytic peptidoglycan transglycosylase RlpA</fullName>
        <ecNumber evidence="4">4.2.2.-</ecNumber>
    </recommendedName>
</protein>
<proteinExistence type="inferred from homology"/>
<dbReference type="PROSITE" id="PS51257">
    <property type="entry name" value="PROKAR_LIPOPROTEIN"/>
    <property type="match status" value="1"/>
</dbReference>
<dbReference type="Gene3D" id="2.40.40.10">
    <property type="entry name" value="RlpA-like domain"/>
    <property type="match status" value="1"/>
</dbReference>
<dbReference type="EMBL" id="JAGSPJ010000007">
    <property type="protein sequence ID" value="MBR7801508.1"/>
    <property type="molecule type" value="Genomic_DNA"/>
</dbReference>
<dbReference type="GO" id="GO:0008932">
    <property type="term" value="F:lytic endotransglycosylase activity"/>
    <property type="evidence" value="ECO:0007669"/>
    <property type="project" value="UniProtKB-UniRule"/>
</dbReference>
<evidence type="ECO:0000313" key="9">
    <source>
        <dbReference type="Proteomes" id="UP000678545"/>
    </source>
</evidence>
<dbReference type="CDD" id="cd22268">
    <property type="entry name" value="DPBB_RlpA-like"/>
    <property type="match status" value="1"/>
</dbReference>
<dbReference type="SUPFAM" id="SSF50685">
    <property type="entry name" value="Barwin-like endoglucanases"/>
    <property type="match status" value="1"/>
</dbReference>
<dbReference type="InterPro" id="IPR036908">
    <property type="entry name" value="RlpA-like_sf"/>
</dbReference>
<dbReference type="EC" id="4.2.2.-" evidence="4"/>
<comment type="similarity">
    <text evidence="4 5">Belongs to the RlpA family.</text>
</comment>
<feature type="compositionally biased region" description="Polar residues" evidence="6">
    <location>
        <begin position="268"/>
        <end position="282"/>
    </location>
</feature>
<dbReference type="Gene3D" id="3.30.70.1070">
    <property type="entry name" value="Sporulation related repeat"/>
    <property type="match status" value="1"/>
</dbReference>
<dbReference type="GO" id="GO:0071555">
    <property type="term" value="P:cell wall organization"/>
    <property type="evidence" value="ECO:0007669"/>
    <property type="project" value="UniProtKB-KW"/>
</dbReference>
<evidence type="ECO:0000256" key="2">
    <source>
        <dbReference type="ARBA" id="ARBA00023239"/>
    </source>
</evidence>
<evidence type="ECO:0000256" key="6">
    <source>
        <dbReference type="SAM" id="MobiDB-lite"/>
    </source>
</evidence>
<keyword evidence="4" id="KW-0472">Membrane</keyword>
<feature type="domain" description="SPOR" evidence="7">
    <location>
        <begin position="320"/>
        <end position="404"/>
    </location>
</feature>
<dbReference type="PANTHER" id="PTHR34183">
    <property type="entry name" value="ENDOLYTIC PEPTIDOGLYCAN TRANSGLYCOSYLASE RLPA"/>
    <property type="match status" value="1"/>
</dbReference>
<organism evidence="8 9">
    <name type="scientific">Undibacterium fentianense</name>
    <dbReference type="NCBI Taxonomy" id="2828728"/>
    <lineage>
        <taxon>Bacteria</taxon>
        <taxon>Pseudomonadati</taxon>
        <taxon>Pseudomonadota</taxon>
        <taxon>Betaproteobacteria</taxon>
        <taxon>Burkholderiales</taxon>
        <taxon>Oxalobacteraceae</taxon>
        <taxon>Undibacterium</taxon>
    </lineage>
</organism>
<evidence type="ECO:0000313" key="8">
    <source>
        <dbReference type="EMBL" id="MBR7801508.1"/>
    </source>
</evidence>
<gene>
    <name evidence="4" type="primary">rlpA</name>
    <name evidence="8" type="ORF">KDM90_15965</name>
</gene>
<comment type="function">
    <text evidence="4">Lytic transglycosylase with a strong preference for naked glycan strands that lack stem peptides.</text>
</comment>
<evidence type="ECO:0000259" key="7">
    <source>
        <dbReference type="PROSITE" id="PS51724"/>
    </source>
</evidence>
<keyword evidence="2 4" id="KW-0456">Lyase</keyword>
<dbReference type="InterPro" id="IPR007730">
    <property type="entry name" value="SPOR-like_dom"/>
</dbReference>